<keyword evidence="3" id="KW-0479">Metal-binding</keyword>
<feature type="region of interest" description="Disordered" evidence="9">
    <location>
        <begin position="363"/>
        <end position="389"/>
    </location>
</feature>
<feature type="region of interest" description="Disordered" evidence="9">
    <location>
        <begin position="1258"/>
        <end position="1297"/>
    </location>
</feature>
<feature type="compositionally biased region" description="Low complexity" evidence="9">
    <location>
        <begin position="363"/>
        <end position="382"/>
    </location>
</feature>
<dbReference type="CDD" id="cd16688">
    <property type="entry name" value="RING-H2_Vps11"/>
    <property type="match status" value="1"/>
</dbReference>
<dbReference type="PANTHER" id="PTHR23323">
    <property type="entry name" value="VACUOLAR PROTEIN SORTING-ASSOCIATED PROTEIN"/>
    <property type="match status" value="1"/>
</dbReference>
<evidence type="ECO:0000256" key="9">
    <source>
        <dbReference type="SAM" id="MobiDB-lite"/>
    </source>
</evidence>
<proteinExistence type="inferred from homology"/>
<evidence type="ECO:0000313" key="12">
    <source>
        <dbReference type="Proteomes" id="UP001057375"/>
    </source>
</evidence>
<dbReference type="Proteomes" id="UP001057375">
    <property type="component" value="Unassembled WGS sequence"/>
</dbReference>
<feature type="region of interest" description="Disordered" evidence="9">
    <location>
        <begin position="275"/>
        <end position="294"/>
    </location>
</feature>
<reference evidence="11" key="1">
    <citation type="submission" date="2022-03" db="EMBL/GenBank/DDBJ databases">
        <title>Draft genome sequence of Aduncisulcus paluster, a free-living microaerophilic Fornicata.</title>
        <authorList>
            <person name="Yuyama I."/>
            <person name="Kume K."/>
            <person name="Tamura T."/>
            <person name="Inagaki Y."/>
            <person name="Hashimoto T."/>
        </authorList>
    </citation>
    <scope>NUCLEOTIDE SEQUENCE</scope>
    <source>
        <strain evidence="11">NY0171</strain>
    </source>
</reference>
<evidence type="ECO:0000256" key="4">
    <source>
        <dbReference type="ARBA" id="ARBA00022771"/>
    </source>
</evidence>
<dbReference type="Pfam" id="PF23356">
    <property type="entry name" value="TPR_PEP5_VPS11"/>
    <property type="match status" value="2"/>
</dbReference>
<feature type="coiled-coil region" evidence="8">
    <location>
        <begin position="1318"/>
        <end position="1345"/>
    </location>
</feature>
<feature type="coiled-coil region" evidence="8">
    <location>
        <begin position="739"/>
        <end position="772"/>
    </location>
</feature>
<dbReference type="InterPro" id="IPR057308">
    <property type="entry name" value="CHCR_PEP5_VPS11"/>
</dbReference>
<protein>
    <submittedName>
        <fullName evidence="11">Vacuolar protein sorting-associated protein 11 like protein</fullName>
    </submittedName>
</protein>
<dbReference type="PANTHER" id="PTHR23323:SF24">
    <property type="entry name" value="VACUOLAR PROTEIN SORTING-ASSOCIATED PROTEIN 11 HOMOLOG"/>
    <property type="match status" value="1"/>
</dbReference>
<feature type="compositionally biased region" description="Basic and acidic residues" evidence="9">
    <location>
        <begin position="1258"/>
        <end position="1269"/>
    </location>
</feature>
<evidence type="ECO:0000259" key="10">
    <source>
        <dbReference type="PROSITE" id="PS50089"/>
    </source>
</evidence>
<accession>A0ABQ5KVK0</accession>
<keyword evidence="6" id="KW-0472">Membrane</keyword>
<dbReference type="InterPro" id="IPR001841">
    <property type="entry name" value="Znf_RING"/>
</dbReference>
<comment type="caution">
    <text evidence="11">The sequence shown here is derived from an EMBL/GenBank/DDBJ whole genome shotgun (WGS) entry which is preliminary data.</text>
</comment>
<comment type="similarity">
    <text evidence="2">Belongs to the VPS11 family.</text>
</comment>
<organism evidence="11 12">
    <name type="scientific">Aduncisulcus paluster</name>
    <dbReference type="NCBI Taxonomy" id="2918883"/>
    <lineage>
        <taxon>Eukaryota</taxon>
        <taxon>Metamonada</taxon>
        <taxon>Carpediemonas-like organisms</taxon>
        <taxon>Aduncisulcus</taxon>
    </lineage>
</organism>
<keyword evidence="5" id="KW-0862">Zinc</keyword>
<sequence>MNLKITQKLPFFVPDAIKKIDEYPSLEETVGSGAAITSMDITGKGMIIAGDSCGHLYFSQQQGRSISWMIQDTPFKGGIMYISAPQHREYTVKDSRVVERDNIFAVIGIANPLSAQDGYEDASVKRPFPCTHGIPYMLAIYKIETVIPLQPPVLVRHYPVASFPSQIDDLTQATVIGAVEPTVPLTFSPITSFALAPTLTFCAIGFNSGRLLILYGDFVKAKNIRVCEVPHPSPINGLQWQSTRPYLNTPKKNRLYLFLVLGNSHSYLRKNMESSSSTAVSPHPPFSRISVPDSLQDPKRYEKSRVVITEKHSKLATVLTSFFADTIKEGALVSYTIAGKVPKSALQQQQAAALHQPIPIASVPTPSSDISGASSSPSDGASSIGGDGTDPAARDAAIAAFGVGVTSSDGGSCTCVITRATVLEERGADRWAFQMNPQQGLGIVGMDNIIRLFRITAGNSKKERGDREKTDSCKSFQPIPLTGSKLSVSVHKHLIVVLQQPETLGKGVVSVDPAGIGCCIEGEVSSDTLGSMGKEDAEQGWLGQIAPPLVFSGMIGSRGHRSIASSSSANVSSIGLRGTNLPTDILTVVDVRHRLVLFHGMVEGVRDVRFVESGGGGVDVFVLSGRGNLSRLSEVSIEKKLSILYEHRLFNAALDLCKHDGSRVSDIQKRYGDHLFEQCKYSEAADVFMETIGTGLPVSYVVRKFLDVQQIRPLVRYLECLHRRGKATKEHINLLLNCYNKLEIDRVNKQKEAKTKEKAEAEEKKIKDAGKEDDDRFEGFSYKKKSAIHMKYDGVVEDDEAEEQKLALEEKRKREGDIDEDGDLVSFSAKLEELLKAAFKEHSTGSGSVSFDPQVAIATCRRSGSRILAMIVAKMFKDHSEVVKLFMEVNDSLGAMGYITNFSIIQVMRAIGTYGVKMVSDLPELFTLLACYLVTNYTPACCIAALAQCKQARNDLVAEGKIPKGRMDMTVKEEATKVANRELVDDPSLFSLTSNTPALMYDMEKTDLGNVKPTTRDRLGTMYDPTAFLTLSEEEDLEAGSKAFRVAPSNLIHLFINRDWHLLRFLEFCKDALSPAENGPAVYSALLELYLERIQMYKHNLNTLTPESCPDVDHFRTQQLTLKKNIEEYKNASLSLISSLSSECLDVYHTVTLCRMYEFDDGCLRVYEKHAMHAETLRHFMKMNMPIHVIDSFKKHLAAAKTPADIDKSVCVQVLRFFVISRDKQFIYEILKLFTKHNVAQPLEILRLLCRLDVGEENREGKDKGKGKGETSGTAQGLIEGEKDEKGAETTGDKMKVTKRAKRSAPFGLLKDYFVDVVTSLSTKIDELKGEIGELESSVFSKEKEIDSLKTRPKNFSASMCSMCGDRLSLPVVHFFCGHSFHKRCAPLDGKCVICEDKFRTAAKLKRELSMRVRGEEEVSGEFFERLVYEKSFCDRESGFAAVGDFFASLPFADIPPEE</sequence>
<feature type="domain" description="RING-type" evidence="10">
    <location>
        <begin position="1361"/>
        <end position="1396"/>
    </location>
</feature>
<keyword evidence="8" id="KW-0175">Coiled coil</keyword>
<evidence type="ECO:0000256" key="8">
    <source>
        <dbReference type="SAM" id="Coils"/>
    </source>
</evidence>
<evidence type="ECO:0000256" key="1">
    <source>
        <dbReference type="ARBA" id="ARBA00004184"/>
    </source>
</evidence>
<dbReference type="EMBL" id="BQXS01010997">
    <property type="protein sequence ID" value="GKT35484.1"/>
    <property type="molecule type" value="Genomic_DNA"/>
</dbReference>
<evidence type="ECO:0000256" key="5">
    <source>
        <dbReference type="ARBA" id="ARBA00022833"/>
    </source>
</evidence>
<evidence type="ECO:0000256" key="2">
    <source>
        <dbReference type="ARBA" id="ARBA00007070"/>
    </source>
</evidence>
<comment type="subcellular location">
    <subcellularLocation>
        <location evidence="1">Endomembrane system</location>
        <topology evidence="1">Peripheral membrane protein</topology>
    </subcellularLocation>
</comment>
<dbReference type="PROSITE" id="PS50089">
    <property type="entry name" value="ZF_RING_2"/>
    <property type="match status" value="1"/>
</dbReference>
<gene>
    <name evidence="11" type="ORF">ADUPG1_008637</name>
</gene>
<keyword evidence="4 7" id="KW-0863">Zinc-finger</keyword>
<name>A0ABQ5KVK0_9EUKA</name>
<keyword evidence="12" id="KW-1185">Reference proteome</keyword>
<feature type="compositionally biased region" description="Basic and acidic residues" evidence="9">
    <location>
        <begin position="1280"/>
        <end position="1296"/>
    </location>
</feature>
<evidence type="ECO:0000313" key="11">
    <source>
        <dbReference type="EMBL" id="GKT35484.1"/>
    </source>
</evidence>
<evidence type="ECO:0000256" key="7">
    <source>
        <dbReference type="PROSITE-ProRule" id="PRU00175"/>
    </source>
</evidence>
<evidence type="ECO:0000256" key="3">
    <source>
        <dbReference type="ARBA" id="ARBA00022723"/>
    </source>
</evidence>
<evidence type="ECO:0000256" key="6">
    <source>
        <dbReference type="ARBA" id="ARBA00023136"/>
    </source>
</evidence>